<proteinExistence type="inferred from homology"/>
<dbReference type="GO" id="GO:0016757">
    <property type="term" value="F:glycosyltransferase activity"/>
    <property type="evidence" value="ECO:0007669"/>
    <property type="project" value="UniProtKB-KW"/>
</dbReference>
<evidence type="ECO:0000256" key="4">
    <source>
        <dbReference type="ARBA" id="ARBA00022679"/>
    </source>
</evidence>
<feature type="domain" description="Glycosyltransferase 2-like" evidence="5">
    <location>
        <begin position="9"/>
        <end position="182"/>
    </location>
</feature>
<organism evidence="6 7">
    <name type="scientific">Pseudobacteroides cellulosolvens ATCC 35603 = DSM 2933</name>
    <dbReference type="NCBI Taxonomy" id="398512"/>
    <lineage>
        <taxon>Bacteria</taxon>
        <taxon>Bacillati</taxon>
        <taxon>Bacillota</taxon>
        <taxon>Clostridia</taxon>
        <taxon>Eubacteriales</taxon>
        <taxon>Oscillospiraceae</taxon>
        <taxon>Pseudobacteroides</taxon>
    </lineage>
</organism>
<comment type="pathway">
    <text evidence="1">Cell wall biogenesis; cell wall polysaccharide biosynthesis.</text>
</comment>
<accession>A0A0L6JUV8</accession>
<evidence type="ECO:0000256" key="2">
    <source>
        <dbReference type="ARBA" id="ARBA00006739"/>
    </source>
</evidence>
<dbReference type="AlphaFoldDB" id="A0A0L6JUV8"/>
<dbReference type="Proteomes" id="UP000036923">
    <property type="component" value="Unassembled WGS sequence"/>
</dbReference>
<sequence>MNNNPLVFIIVLNYNGLKDTIECIKSLEQISYKNYKVIVVDNASTDGSEEVLTGKFPDVIFIKTKENLGYAGGNNIGIKHAMDNNADYICIINNDVVVEQSFLEPIISKMESDKTIGIAGSKVCEYSDRTKIQSTGSILHLSRGNVYQINTGAYSSQVTEDLEVDYISGSCLVARRKLLENVGLIPEVYFLFYEENEWCLRAWRAGYKVKCICNSEIYHKGSSTIDKISGIKEYYMIRNNIIFVKRNAPWLTYKLFISRRMLRMAYNSMIGVLKGKINKNAIKAFIDGMKYKKGYEGIYKRIG</sequence>
<keyword evidence="3" id="KW-0328">Glycosyltransferase</keyword>
<protein>
    <submittedName>
        <fullName evidence="6">Glycosyl transferase family 2</fullName>
    </submittedName>
</protein>
<dbReference type="PANTHER" id="PTHR43179">
    <property type="entry name" value="RHAMNOSYLTRANSFERASE WBBL"/>
    <property type="match status" value="1"/>
</dbReference>
<reference evidence="7" key="1">
    <citation type="submission" date="2015-07" db="EMBL/GenBank/DDBJ databases">
        <title>Near-Complete Genome Sequence of the Cellulolytic Bacterium Bacteroides (Pseudobacteroides) cellulosolvens ATCC 35603.</title>
        <authorList>
            <person name="Dassa B."/>
            <person name="Utturkar S.M."/>
            <person name="Klingeman D.M."/>
            <person name="Hurt R.A."/>
            <person name="Keller M."/>
            <person name="Xu J."/>
            <person name="Reddy Y.H.K."/>
            <person name="Borovok I."/>
            <person name="Grinberg I.R."/>
            <person name="Lamed R."/>
            <person name="Zhivin O."/>
            <person name="Bayer E.A."/>
            <person name="Brown S.D."/>
        </authorList>
    </citation>
    <scope>NUCLEOTIDE SEQUENCE [LARGE SCALE GENOMIC DNA]</scope>
    <source>
        <strain evidence="7">DSM 2933</strain>
    </source>
</reference>
<dbReference type="SUPFAM" id="SSF53448">
    <property type="entry name" value="Nucleotide-diphospho-sugar transferases"/>
    <property type="match status" value="1"/>
</dbReference>
<comment type="caution">
    <text evidence="6">The sequence shown here is derived from an EMBL/GenBank/DDBJ whole genome shotgun (WGS) entry which is preliminary data.</text>
</comment>
<dbReference type="InterPro" id="IPR029044">
    <property type="entry name" value="Nucleotide-diphossugar_trans"/>
</dbReference>
<keyword evidence="4 6" id="KW-0808">Transferase</keyword>
<gene>
    <name evidence="6" type="ORF">Bccel_4920</name>
</gene>
<evidence type="ECO:0000313" key="7">
    <source>
        <dbReference type="Proteomes" id="UP000036923"/>
    </source>
</evidence>
<dbReference type="PATRIC" id="fig|398512.5.peg.5159"/>
<dbReference type="RefSeq" id="WP_081926720.1">
    <property type="nucleotide sequence ID" value="NZ_JQKC01000001.1"/>
</dbReference>
<dbReference type="Pfam" id="PF00535">
    <property type="entry name" value="Glycos_transf_2"/>
    <property type="match status" value="1"/>
</dbReference>
<evidence type="ECO:0000259" key="5">
    <source>
        <dbReference type="Pfam" id="PF00535"/>
    </source>
</evidence>
<dbReference type="STRING" id="398512.Bccel_4920"/>
<dbReference type="eggNOG" id="COG1216">
    <property type="taxonomic scope" value="Bacteria"/>
</dbReference>
<dbReference type="EMBL" id="LGTC01000001">
    <property type="protein sequence ID" value="KNY29646.1"/>
    <property type="molecule type" value="Genomic_DNA"/>
</dbReference>
<dbReference type="InterPro" id="IPR001173">
    <property type="entry name" value="Glyco_trans_2-like"/>
</dbReference>
<dbReference type="OrthoDB" id="9813495at2"/>
<evidence type="ECO:0000256" key="3">
    <source>
        <dbReference type="ARBA" id="ARBA00022676"/>
    </source>
</evidence>
<name>A0A0L6JUV8_9FIRM</name>
<comment type="similarity">
    <text evidence="2">Belongs to the glycosyltransferase 2 family.</text>
</comment>
<keyword evidence="7" id="KW-1185">Reference proteome</keyword>
<dbReference type="Gene3D" id="3.90.550.10">
    <property type="entry name" value="Spore Coat Polysaccharide Biosynthesis Protein SpsA, Chain A"/>
    <property type="match status" value="1"/>
</dbReference>
<evidence type="ECO:0000256" key="1">
    <source>
        <dbReference type="ARBA" id="ARBA00004776"/>
    </source>
</evidence>
<dbReference type="PANTHER" id="PTHR43179:SF12">
    <property type="entry name" value="GALACTOFURANOSYLTRANSFERASE GLFT2"/>
    <property type="match status" value="1"/>
</dbReference>
<dbReference type="CDD" id="cd04186">
    <property type="entry name" value="GT_2_like_c"/>
    <property type="match status" value="1"/>
</dbReference>
<evidence type="ECO:0000313" key="6">
    <source>
        <dbReference type="EMBL" id="KNY29646.1"/>
    </source>
</evidence>